<dbReference type="InterPro" id="IPR058002">
    <property type="entry name" value="Gp82"/>
</dbReference>
<dbReference type="EMBL" id="AP019400">
    <property type="protein sequence ID" value="BBI31155.1"/>
    <property type="molecule type" value="Genomic_DNA"/>
</dbReference>
<keyword evidence="2" id="KW-1185">Reference proteome</keyword>
<dbReference type="Pfam" id="PF25735">
    <property type="entry name" value="Phage_L5_gp82"/>
    <property type="match status" value="1"/>
</dbReference>
<name>A0A3T1CZG9_9BACL</name>
<protein>
    <submittedName>
        <fullName evidence="1">Uncharacterized protein</fullName>
    </submittedName>
</protein>
<proteinExistence type="predicted"/>
<dbReference type="KEGG" id="cohn:KCTCHS21_05540"/>
<dbReference type="Proteomes" id="UP000289856">
    <property type="component" value="Chromosome"/>
</dbReference>
<sequence length="130" mass="15172">MRRNTEILALEEGQTILIAYHLYKRCFSIRNANTRKVIGYTDRIVICNVRFLVSLSGRERVLRENKKNVHAYVKGEYAELQNISIDDGDVRQAYYNPYFTPAFVDRITIEPIQCADMAICEDGKVFYRVL</sequence>
<reference evidence="1 2" key="1">
    <citation type="submission" date="2019-01" db="EMBL/GenBank/DDBJ databases">
        <title>Complete genome sequence of Cohnella hallensis HS21 isolated from Korean fir (Abies koreana) rhizospheric soil.</title>
        <authorList>
            <person name="Jiang L."/>
            <person name="Kang S.W."/>
            <person name="Kim S."/>
            <person name="Jung J."/>
            <person name="Kim C.Y."/>
            <person name="Kim D.H."/>
            <person name="Kim S.W."/>
            <person name="Lee J."/>
        </authorList>
    </citation>
    <scope>NUCLEOTIDE SEQUENCE [LARGE SCALE GENOMIC DNA]</scope>
    <source>
        <strain evidence="1 2">HS21</strain>
    </source>
</reference>
<organism evidence="1 2">
    <name type="scientific">Cohnella abietis</name>
    <dbReference type="NCBI Taxonomy" id="2507935"/>
    <lineage>
        <taxon>Bacteria</taxon>
        <taxon>Bacillati</taxon>
        <taxon>Bacillota</taxon>
        <taxon>Bacilli</taxon>
        <taxon>Bacillales</taxon>
        <taxon>Paenibacillaceae</taxon>
        <taxon>Cohnella</taxon>
    </lineage>
</organism>
<gene>
    <name evidence="1" type="ORF">KCTCHS21_05540</name>
</gene>
<dbReference type="AlphaFoldDB" id="A0A3T1CZG9"/>
<accession>A0A3T1CZG9</accession>
<evidence type="ECO:0000313" key="2">
    <source>
        <dbReference type="Proteomes" id="UP000289856"/>
    </source>
</evidence>
<dbReference type="OrthoDB" id="2636613at2"/>
<dbReference type="RefSeq" id="WP_130605024.1">
    <property type="nucleotide sequence ID" value="NZ_AP019400.1"/>
</dbReference>
<evidence type="ECO:0000313" key="1">
    <source>
        <dbReference type="EMBL" id="BBI31155.1"/>
    </source>
</evidence>